<feature type="compositionally biased region" description="Basic and acidic residues" evidence="3">
    <location>
        <begin position="34"/>
        <end position="46"/>
    </location>
</feature>
<organism evidence="4 5">
    <name type="scientific">Zea mays</name>
    <name type="common">Maize</name>
    <dbReference type="NCBI Taxonomy" id="4577"/>
    <lineage>
        <taxon>Eukaryota</taxon>
        <taxon>Viridiplantae</taxon>
        <taxon>Streptophyta</taxon>
        <taxon>Embryophyta</taxon>
        <taxon>Tracheophyta</taxon>
        <taxon>Spermatophyta</taxon>
        <taxon>Magnoliopsida</taxon>
        <taxon>Liliopsida</taxon>
        <taxon>Poales</taxon>
        <taxon>Poaceae</taxon>
        <taxon>PACMAD clade</taxon>
        <taxon>Panicoideae</taxon>
        <taxon>Andropogonodae</taxon>
        <taxon>Andropogoneae</taxon>
        <taxon>Tripsacinae</taxon>
        <taxon>Zea</taxon>
    </lineage>
</organism>
<protein>
    <submittedName>
        <fullName evidence="4">Uncharacterized protein</fullName>
    </submittedName>
</protein>
<dbReference type="Gramene" id="Zm00001eb109070_T001">
    <property type="protein sequence ID" value="Zm00001eb109070_P001"/>
    <property type="gene ID" value="Zm00001eb109070"/>
</dbReference>
<feature type="compositionally biased region" description="Basic residues" evidence="3">
    <location>
        <begin position="57"/>
        <end position="68"/>
    </location>
</feature>
<reference evidence="4" key="3">
    <citation type="submission" date="2021-05" db="UniProtKB">
        <authorList>
            <consortium name="EnsemblPlants"/>
        </authorList>
    </citation>
    <scope>IDENTIFICATION</scope>
    <source>
        <strain evidence="4">cv. B73</strain>
    </source>
</reference>
<dbReference type="Pfam" id="PF00227">
    <property type="entry name" value="Proteasome"/>
    <property type="match status" value="1"/>
</dbReference>
<dbReference type="PANTHER" id="PTHR11599">
    <property type="entry name" value="PROTEASOME SUBUNIT ALPHA/BETA"/>
    <property type="match status" value="1"/>
</dbReference>
<dbReference type="GO" id="GO:0005839">
    <property type="term" value="C:proteasome core complex"/>
    <property type="evidence" value="ECO:0007669"/>
    <property type="project" value="InterPro"/>
</dbReference>
<dbReference type="InterPro" id="IPR050115">
    <property type="entry name" value="Proteasome_alpha"/>
</dbReference>
<evidence type="ECO:0000313" key="4">
    <source>
        <dbReference type="EnsemblPlants" id="Zm00001eb109070_P001"/>
    </source>
</evidence>
<keyword evidence="1" id="KW-0647">Proteasome</keyword>
<reference evidence="4" key="2">
    <citation type="submission" date="2019-07" db="EMBL/GenBank/DDBJ databases">
        <authorList>
            <person name="Seetharam A."/>
            <person name="Woodhouse M."/>
            <person name="Cannon E."/>
        </authorList>
    </citation>
    <scope>NUCLEOTIDE SEQUENCE [LARGE SCALE GENOMIC DNA]</scope>
    <source>
        <strain evidence="4">cv. B73</strain>
    </source>
</reference>
<feature type="compositionally biased region" description="Basic and acidic residues" evidence="3">
    <location>
        <begin position="92"/>
        <end position="116"/>
    </location>
</feature>
<dbReference type="AlphaFoldDB" id="A0A804MSW3"/>
<dbReference type="FunCoup" id="A0A804MSW3">
    <property type="interactions" value="468"/>
</dbReference>
<dbReference type="Gene3D" id="3.60.20.10">
    <property type="entry name" value="Glutamine Phosphoribosylpyrophosphate, subunit 1, domain 1"/>
    <property type="match status" value="1"/>
</dbReference>
<evidence type="ECO:0000313" key="5">
    <source>
        <dbReference type="Proteomes" id="UP000007305"/>
    </source>
</evidence>
<evidence type="ECO:0000256" key="2">
    <source>
        <dbReference type="ARBA" id="ARBA00026071"/>
    </source>
</evidence>
<keyword evidence="5" id="KW-1185">Reference proteome</keyword>
<name>A0A804MSW3_MAIZE</name>
<reference evidence="5" key="1">
    <citation type="submission" date="2015-12" db="EMBL/GenBank/DDBJ databases">
        <title>Update maize B73 reference genome by single molecule sequencing technologies.</title>
        <authorList>
            <consortium name="Maize Genome Sequencing Project"/>
            <person name="Ware D."/>
        </authorList>
    </citation>
    <scope>NUCLEOTIDE SEQUENCE [LARGE SCALE GENOMIC DNA]</scope>
    <source>
        <strain evidence="5">cv. B73</strain>
    </source>
</reference>
<sequence>MEHNADRTPLIDISNTSVTGDQIGSNSLGPIDDANERKRQRDRERYATMSIEQKNEKNRKRREARQRNKGLPLKSESSRGPIKNTPLAGNSIERKRQRDRERRATMSVEQRNEYNNKRRQMRQRNKGQNVMPDVSGDGDKKENVDPDDDSDWLHRNETFQSNDYVATTDLLPPASTHLKMNPLKPSMGAEKQMYGQPSGVRPFGVSLLIAGYDDNGPQLYQVDPSGSYFSWKASAMGKKCVKCKDISWKEIHRGYRA</sequence>
<comment type="subunit">
    <text evidence="2">The 26S proteasome consists of a 20S proteasome core and two 19S regulatory subunits. The 20S proteasome core is composed of 28 subunits that are arranged in four stacked rings, resulting in a barrel-shaped structure. The two end rings are each formed by seven alpha subunits, and the two central rings are each formed by seven beta subunits. The catalytic chamber with the active sites is on the inside of the barrel.</text>
</comment>
<dbReference type="Proteomes" id="UP000007305">
    <property type="component" value="Chromosome 2"/>
</dbReference>
<feature type="region of interest" description="Disordered" evidence="3">
    <location>
        <begin position="1"/>
        <end position="154"/>
    </location>
</feature>
<dbReference type="InterPro" id="IPR029055">
    <property type="entry name" value="Ntn_hydrolases_N"/>
</dbReference>
<accession>A0A804MSW3</accession>
<proteinExistence type="predicted"/>
<evidence type="ECO:0000256" key="1">
    <source>
        <dbReference type="ARBA" id="ARBA00022942"/>
    </source>
</evidence>
<dbReference type="InParanoid" id="A0A804MSW3"/>
<evidence type="ECO:0000256" key="3">
    <source>
        <dbReference type="SAM" id="MobiDB-lite"/>
    </source>
</evidence>
<dbReference type="GO" id="GO:0051603">
    <property type="term" value="P:proteolysis involved in protein catabolic process"/>
    <property type="evidence" value="ECO:0007669"/>
    <property type="project" value="InterPro"/>
</dbReference>
<feature type="compositionally biased region" description="Polar residues" evidence="3">
    <location>
        <begin position="13"/>
        <end position="28"/>
    </location>
</feature>
<dbReference type="EnsemblPlants" id="Zm00001eb109070_T001">
    <property type="protein sequence ID" value="Zm00001eb109070_P001"/>
    <property type="gene ID" value="Zm00001eb109070"/>
</dbReference>
<dbReference type="InterPro" id="IPR001353">
    <property type="entry name" value="Proteasome_sua/b"/>
</dbReference>
<dbReference type="SUPFAM" id="SSF56235">
    <property type="entry name" value="N-terminal nucleophile aminohydrolases (Ntn hydrolases)"/>
    <property type="match status" value="1"/>
</dbReference>